<reference evidence="5 6" key="1">
    <citation type="submission" date="2024-01" db="EMBL/GenBank/DDBJ databases">
        <title>The genomes of 5 underutilized Papilionoideae crops provide insights into root nodulation and disease resistanc.</title>
        <authorList>
            <person name="Yuan L."/>
        </authorList>
    </citation>
    <scope>NUCLEOTIDE SEQUENCE [LARGE SCALE GENOMIC DNA]</scope>
    <source>
        <strain evidence="5">ZHUSHIDOU_FW_LH</strain>
        <tissue evidence="5">Leaf</tissue>
    </source>
</reference>
<feature type="compositionally biased region" description="Polar residues" evidence="3">
    <location>
        <begin position="317"/>
        <end position="332"/>
    </location>
</feature>
<dbReference type="Proteomes" id="UP001372338">
    <property type="component" value="Unassembled WGS sequence"/>
</dbReference>
<feature type="compositionally biased region" description="Polar residues" evidence="3">
    <location>
        <begin position="454"/>
        <end position="463"/>
    </location>
</feature>
<evidence type="ECO:0000256" key="1">
    <source>
        <dbReference type="ARBA" id="ARBA00022860"/>
    </source>
</evidence>
<keyword evidence="1" id="KW-0112">Calmodulin-binding</keyword>
<dbReference type="CDD" id="cd23767">
    <property type="entry name" value="IQCD"/>
    <property type="match status" value="1"/>
</dbReference>
<dbReference type="Gene3D" id="1.20.58.120">
    <property type="entry name" value="BAG domain"/>
    <property type="match status" value="1"/>
</dbReference>
<feature type="compositionally biased region" description="Polar residues" evidence="3">
    <location>
        <begin position="515"/>
        <end position="526"/>
    </location>
</feature>
<evidence type="ECO:0000256" key="2">
    <source>
        <dbReference type="ARBA" id="ARBA00023186"/>
    </source>
</evidence>
<protein>
    <recommendedName>
        <fullName evidence="4">BAG domain-containing protein</fullName>
    </recommendedName>
</protein>
<proteinExistence type="predicted"/>
<comment type="caution">
    <text evidence="5">The sequence shown here is derived from an EMBL/GenBank/DDBJ whole genome shotgun (WGS) entry which is preliminary data.</text>
</comment>
<name>A0AAN9IDI3_CROPI</name>
<feature type="region of interest" description="Disordered" evidence="3">
    <location>
        <begin position="727"/>
        <end position="753"/>
    </location>
</feature>
<feature type="compositionally biased region" description="Basic residues" evidence="3">
    <location>
        <begin position="1213"/>
        <end position="1224"/>
    </location>
</feature>
<dbReference type="InterPro" id="IPR003103">
    <property type="entry name" value="BAG_domain"/>
</dbReference>
<dbReference type="Pfam" id="PF02179">
    <property type="entry name" value="BAG"/>
    <property type="match status" value="1"/>
</dbReference>
<feature type="region of interest" description="Disordered" evidence="3">
    <location>
        <begin position="212"/>
        <end position="263"/>
    </location>
</feature>
<feature type="region of interest" description="Disordered" evidence="3">
    <location>
        <begin position="1099"/>
        <end position="1141"/>
    </location>
</feature>
<feature type="compositionally biased region" description="Low complexity" evidence="3">
    <location>
        <begin position="477"/>
        <end position="493"/>
    </location>
</feature>
<organism evidence="5 6">
    <name type="scientific">Crotalaria pallida</name>
    <name type="common">Smooth rattlebox</name>
    <name type="synonym">Crotalaria striata</name>
    <dbReference type="NCBI Taxonomy" id="3830"/>
    <lineage>
        <taxon>Eukaryota</taxon>
        <taxon>Viridiplantae</taxon>
        <taxon>Streptophyta</taxon>
        <taxon>Embryophyta</taxon>
        <taxon>Tracheophyta</taxon>
        <taxon>Spermatophyta</taxon>
        <taxon>Magnoliopsida</taxon>
        <taxon>eudicotyledons</taxon>
        <taxon>Gunneridae</taxon>
        <taxon>Pentapetalae</taxon>
        <taxon>rosids</taxon>
        <taxon>fabids</taxon>
        <taxon>Fabales</taxon>
        <taxon>Fabaceae</taxon>
        <taxon>Papilionoideae</taxon>
        <taxon>50 kb inversion clade</taxon>
        <taxon>genistoids sensu lato</taxon>
        <taxon>core genistoids</taxon>
        <taxon>Crotalarieae</taxon>
        <taxon>Crotalaria</taxon>
    </lineage>
</organism>
<dbReference type="SMART" id="SM00264">
    <property type="entry name" value="BAG"/>
    <property type="match status" value="1"/>
</dbReference>
<dbReference type="InterPro" id="IPR000048">
    <property type="entry name" value="IQ_motif_EF-hand-BS"/>
</dbReference>
<keyword evidence="6" id="KW-1185">Reference proteome</keyword>
<feature type="compositionally biased region" description="Basic and acidic residues" evidence="3">
    <location>
        <begin position="227"/>
        <end position="262"/>
    </location>
</feature>
<keyword evidence="2" id="KW-0143">Chaperone</keyword>
<evidence type="ECO:0000313" key="5">
    <source>
        <dbReference type="EMBL" id="KAK7274269.1"/>
    </source>
</evidence>
<feature type="compositionally biased region" description="Polar residues" evidence="3">
    <location>
        <begin position="1228"/>
        <end position="1239"/>
    </location>
</feature>
<feature type="domain" description="BAG" evidence="4">
    <location>
        <begin position="626"/>
        <end position="703"/>
    </location>
</feature>
<dbReference type="InterPro" id="IPR040400">
    <property type="entry name" value="BAG5/6/7/8"/>
</dbReference>
<feature type="region of interest" description="Disordered" evidence="3">
    <location>
        <begin position="314"/>
        <end position="533"/>
    </location>
</feature>
<gene>
    <name evidence="5" type="ORF">RIF29_15352</name>
</gene>
<dbReference type="FunFam" id="1.20.58.120:FF:000010">
    <property type="entry name" value="BAG family molecular chaperone regulator 6"/>
    <property type="match status" value="1"/>
</dbReference>
<dbReference type="EMBL" id="JAYWIO010000003">
    <property type="protein sequence ID" value="KAK7274269.1"/>
    <property type="molecule type" value="Genomic_DNA"/>
</dbReference>
<feature type="compositionally biased region" description="Basic and acidic residues" evidence="3">
    <location>
        <begin position="1121"/>
        <end position="1141"/>
    </location>
</feature>
<feature type="compositionally biased region" description="Basic and acidic residues" evidence="3">
    <location>
        <begin position="977"/>
        <end position="990"/>
    </location>
</feature>
<dbReference type="SUPFAM" id="SSF63491">
    <property type="entry name" value="BAG domain"/>
    <property type="match status" value="1"/>
</dbReference>
<dbReference type="PROSITE" id="PS51035">
    <property type="entry name" value="BAG"/>
    <property type="match status" value="1"/>
</dbReference>
<dbReference type="AlphaFoldDB" id="A0AAN9IDI3"/>
<feature type="compositionally biased region" description="Polar residues" evidence="3">
    <location>
        <begin position="383"/>
        <end position="396"/>
    </location>
</feature>
<evidence type="ECO:0000259" key="4">
    <source>
        <dbReference type="PROSITE" id="PS51035"/>
    </source>
</evidence>
<feature type="compositionally biased region" description="Polar residues" evidence="3">
    <location>
        <begin position="431"/>
        <end position="447"/>
    </location>
</feature>
<dbReference type="GO" id="GO:0051087">
    <property type="term" value="F:protein-folding chaperone binding"/>
    <property type="evidence" value="ECO:0007669"/>
    <property type="project" value="InterPro"/>
</dbReference>
<feature type="region of interest" description="Disordered" evidence="3">
    <location>
        <begin position="700"/>
        <end position="719"/>
    </location>
</feature>
<evidence type="ECO:0000256" key="3">
    <source>
        <dbReference type="SAM" id="MobiDB-lite"/>
    </source>
</evidence>
<dbReference type="PANTHER" id="PTHR33322">
    <property type="entry name" value="BAG DOMAIN CONTAINING PROTEIN, EXPRESSED"/>
    <property type="match status" value="1"/>
</dbReference>
<evidence type="ECO:0000313" key="6">
    <source>
        <dbReference type="Proteomes" id="UP001372338"/>
    </source>
</evidence>
<accession>A0AAN9IDI3</accession>
<dbReference type="GO" id="GO:0009506">
    <property type="term" value="C:plasmodesma"/>
    <property type="evidence" value="ECO:0007669"/>
    <property type="project" value="TreeGrafter"/>
</dbReference>
<dbReference type="GO" id="GO:0005516">
    <property type="term" value="F:calmodulin binding"/>
    <property type="evidence" value="ECO:0007669"/>
    <property type="project" value="UniProtKB-KW"/>
</dbReference>
<feature type="compositionally biased region" description="Basic and acidic residues" evidence="3">
    <location>
        <begin position="371"/>
        <end position="382"/>
    </location>
</feature>
<sequence length="1239" mass="137973">MPFPHCYHPGIEAIPPPMKLEPSKSPFPYEQTWPYAGAYGQSIPMHSCCSHNNYPGYYSYRPYPPPAPVPSPIYHSGCYPANGEPFFVPYSPQPHCTMELPRYEYDKYMPRGYHCCGCPNHPCQQKELQSVKIEEQEPDAGNKENDALVPTQLKNYPRPFVLIPPEHASNGEMRNPVKAETGERHKISHDRKPAGPGYFRADGQEPRIYNGWFPFDMNGVPQIDQEGDGKRNQNRESGNDNRRESDDGRVNQKPQGERKRPEFPFPIIWMPYYNKQEEGGKTNNKESASTPKYIEEVPSTFKAVPANSHADEVVAQGNKSAQDKSTNATGSDVTEKTNNERIIPVQQVVLHQGKDDSEGRGKKIRNITVNQREDMAKNDSHTSGESQPERQSASPRKTSKLPPVCLRVDPLPRKKNGNGNSRSPSPPASKGHSQSAAGETAKTSSGGMNDKAKPNSNCRNPPNTGEKVNPKERTIPVSANKNNVSSQSSSLSASKEHPQTAAGETSKISYGGMNDQAQLQLQNAPNSEKVKQQERTILVTENRTSEHKAAESGTDGNKEETEIEKGAGNMMEEANVLKQVTDSSKPTDEGKREKKVLSDIDAAVLIQAVYRGYQVRKWEPLKKIKQLAEVNKEVTDVKGCVQAFEKSFDLQSVEKQRIAIGETIMRLLLKLDTIQGLHPSLRETRKSMARELISLQERLDSVNAEKPQQQMQESEDTPLNVHYGENVQSQQEEISVPREVSSEGTGHGDQDASEECHIQSCMNYCINNNLPADDSGSESQSQIDTTSNEMKEPIELPNVIVDEVVSVDACNSASDLSEANKMAVKHEAKSNVNDIPIEDDKLDNMDTLKELPVEVVEEDKAKSNVNDILIEDDKLDNMDTLKELPVEVVEEDTIIVSSVKDEQNEKENAEDMDKRLPTAVDADMIELPVALLDEDTTTPECQKDDDAKILIEEPPTEEGECMVELPVGLLDEVHTEKSEFEKNDVTKASEEALPAEATERNVKSSSADETAKEIQLELEQQQQLEKQEEVQLQSPGESDGWVKIEFQEEGARNELKRDAPLHTEVESYPGEKIGNEANARFLEAQVNCHEQENGNECLEANDVKSIQPEPMETVMSTQEDESIKGEEKKVAESETQVESKDLVLKDTEALAKDEVDLSAAAPKDGGSDGDKKLVEENEKLREMMKKLLDAGNEQLNVISTLTGRVKDLEKKLARSKRVRTKRYKPASASKTRSNNALKH</sequence>
<dbReference type="Pfam" id="PF00612">
    <property type="entry name" value="IQ"/>
    <property type="match status" value="1"/>
</dbReference>
<feature type="region of interest" description="Disordered" evidence="3">
    <location>
        <begin position="1212"/>
        <end position="1239"/>
    </location>
</feature>
<dbReference type="PANTHER" id="PTHR33322:SF16">
    <property type="entry name" value="BAG FAMILY MOLECULAR CHAPERONE REGULATOR 6"/>
    <property type="match status" value="1"/>
</dbReference>
<dbReference type="InterPro" id="IPR036533">
    <property type="entry name" value="BAG_dom_sf"/>
</dbReference>
<feature type="compositionally biased region" description="Basic and acidic residues" evidence="3">
    <location>
        <begin position="1040"/>
        <end position="1065"/>
    </location>
</feature>
<feature type="region of interest" description="Disordered" evidence="3">
    <location>
        <begin position="977"/>
        <end position="1072"/>
    </location>
</feature>
<dbReference type="PROSITE" id="PS50096">
    <property type="entry name" value="IQ"/>
    <property type="match status" value="1"/>
</dbReference>
<feature type="compositionally biased region" description="Basic and acidic residues" evidence="3">
    <location>
        <begin position="352"/>
        <end position="361"/>
    </location>
</feature>
<dbReference type="GO" id="GO:0006457">
    <property type="term" value="P:protein folding"/>
    <property type="evidence" value="ECO:0007669"/>
    <property type="project" value="TreeGrafter"/>
</dbReference>